<protein>
    <submittedName>
        <fullName evidence="2">Uncharacterized protein</fullName>
    </submittedName>
</protein>
<dbReference type="InParanoid" id="F0XZ14"/>
<dbReference type="GeneID" id="20223315"/>
<evidence type="ECO:0000313" key="3">
    <source>
        <dbReference type="Proteomes" id="UP000002729"/>
    </source>
</evidence>
<accession>F0XZ14</accession>
<evidence type="ECO:0000313" key="2">
    <source>
        <dbReference type="EMBL" id="EGB12431.1"/>
    </source>
</evidence>
<dbReference type="EMBL" id="GL833121">
    <property type="protein sequence ID" value="EGB12431.1"/>
    <property type="molecule type" value="Genomic_DNA"/>
</dbReference>
<evidence type="ECO:0000256" key="1">
    <source>
        <dbReference type="SAM" id="MobiDB-lite"/>
    </source>
</evidence>
<dbReference type="KEGG" id="aaf:AURANDRAFT_61095"/>
<dbReference type="Proteomes" id="UP000002729">
    <property type="component" value="Unassembled WGS sequence"/>
</dbReference>
<sequence>MAKHPDVPEDRARAALVAADGSAGMAKELLGLPHACAACLRDDVSPARASYTTVMKAWLCVECKRDGWVPAPLNKGWVLAEGSAGALALAAEREAYLARLKLEDAQRRAAPPDEQVEDEEEEEEEEEDVEDEDEQSDEDEDDSDDGELVAATRPRRIRIVVDGFGDHSPKWKAWCPGRRRSKKRGRWRVLTRRTASVCRYGPSGPKTAPIQMRTQTKDRDNAKMYKETTRVIWDEDLPSGTKKIPRKIKMKIGDVLVLGFYSSWKPHDVMGSCYDDKGDDEILEDLHDGMVPYGWMGGKRRSDYPDGSGFEWMGHIRTGWLVEGACYAYRAARKGAGTLEYQHMVPEGDQDSDYSGSD</sequence>
<feature type="compositionally biased region" description="Acidic residues" evidence="1">
    <location>
        <begin position="114"/>
        <end position="147"/>
    </location>
</feature>
<organism evidence="3">
    <name type="scientific">Aureococcus anophagefferens</name>
    <name type="common">Harmful bloom alga</name>
    <dbReference type="NCBI Taxonomy" id="44056"/>
    <lineage>
        <taxon>Eukaryota</taxon>
        <taxon>Sar</taxon>
        <taxon>Stramenopiles</taxon>
        <taxon>Ochrophyta</taxon>
        <taxon>Pelagophyceae</taxon>
        <taxon>Pelagomonadales</taxon>
        <taxon>Pelagomonadaceae</taxon>
        <taxon>Aureococcus</taxon>
    </lineage>
</organism>
<dbReference type="RefSeq" id="XP_009033460.1">
    <property type="nucleotide sequence ID" value="XM_009035212.1"/>
</dbReference>
<dbReference type="AlphaFoldDB" id="F0XZ14"/>
<gene>
    <name evidence="2" type="ORF">AURANDRAFT_61095</name>
</gene>
<proteinExistence type="predicted"/>
<name>F0XZ14_AURAN</name>
<keyword evidence="3" id="KW-1185">Reference proteome</keyword>
<reference evidence="2 3" key="1">
    <citation type="journal article" date="2011" name="Proc. Natl. Acad. Sci. U.S.A.">
        <title>Niche of harmful alga Aureococcus anophagefferens revealed through ecogenomics.</title>
        <authorList>
            <person name="Gobler C.J."/>
            <person name="Berry D.L."/>
            <person name="Dyhrman S.T."/>
            <person name="Wilhelm S.W."/>
            <person name="Salamov A."/>
            <person name="Lobanov A.V."/>
            <person name="Zhang Y."/>
            <person name="Collier J.L."/>
            <person name="Wurch L.L."/>
            <person name="Kustka A.B."/>
            <person name="Dill B.D."/>
            <person name="Shah M."/>
            <person name="VerBerkmoes N.C."/>
            <person name="Kuo A."/>
            <person name="Terry A."/>
            <person name="Pangilinan J."/>
            <person name="Lindquist E.A."/>
            <person name="Lucas S."/>
            <person name="Paulsen I.T."/>
            <person name="Hattenrath-Lehmann T.K."/>
            <person name="Talmage S.C."/>
            <person name="Walker E.A."/>
            <person name="Koch F."/>
            <person name="Burson A.M."/>
            <person name="Marcoval M.A."/>
            <person name="Tang Y.Z."/>
            <person name="Lecleir G.R."/>
            <person name="Coyne K.J."/>
            <person name="Berg G.M."/>
            <person name="Bertrand E.M."/>
            <person name="Saito M.A."/>
            <person name="Gladyshev V.N."/>
            <person name="Grigoriev I.V."/>
        </authorList>
    </citation>
    <scope>NUCLEOTIDE SEQUENCE [LARGE SCALE GENOMIC DNA]</scope>
    <source>
        <strain evidence="3">CCMP 1984</strain>
    </source>
</reference>
<feature type="region of interest" description="Disordered" evidence="1">
    <location>
        <begin position="106"/>
        <end position="152"/>
    </location>
</feature>